<sequence length="549" mass="61252">MSSLYSYISTPKKEPYSFKSIPDVLSEQTELYPDLEIIICRGTDGSRESLTNKELNEKSRKLAGYLMRNGICKGDYIAICGSNSLNRIVAEVGIIASGGVVVNLTASKYDGSDIIDTMKATNCKALFIDQRFNHKSKYSMVLQNIEKSGLDLSLIVLLSKEQEEAKYLDVAAVLSNDSPCKELPFLDPEDPITVYVTSGSTGNPKLLEMSHFPHVNILESPPPKDRPISYCDRPFGWMGGNVMRAICGKEIRVFPKLSNESEELKIDEAIQVMQNEKCNFAFFMPSFIQELLSLKSKYEGNFRMKVILSSGYVMKSSLHEVLGTFCDVLLVAYASTETHAISINGPILPGQTYVEGDVGLPYPGVEVKVVNNDEQITKRGIPGEICVRSNFISNGFHKSIKDAPPFMVANRWVKTGDLGIINDDGRIVIQGRIKDIICKAGRKYIPSFIEEPILKLQGIRNVMALAVPDEIVHEEICLCFLSDPHVTEDTVAKYCKDVFCKEEALQGLSAKPKYYQRFEDFPVLANGKPDKRKLKSMAIQRIKENENTS</sequence>
<dbReference type="EMBL" id="VSWD01000001">
    <property type="protein sequence ID" value="KAK3108819.1"/>
    <property type="molecule type" value="Genomic_DNA"/>
</dbReference>
<dbReference type="InterPro" id="IPR045851">
    <property type="entry name" value="AMP-bd_C_sf"/>
</dbReference>
<accession>A0AA89C4N5</accession>
<reference evidence="2" key="1">
    <citation type="submission" date="2019-08" db="EMBL/GenBank/DDBJ databases">
        <title>The improved chromosome-level genome for the pearl oyster Pinctada fucata martensii using PacBio sequencing and Hi-C.</title>
        <authorList>
            <person name="Zheng Z."/>
        </authorList>
    </citation>
    <scope>NUCLEOTIDE SEQUENCE</scope>
    <source>
        <strain evidence="2">ZZ-2019</strain>
        <tissue evidence="2">Adductor muscle</tissue>
    </source>
</reference>
<dbReference type="AlphaFoldDB" id="A0AA89C4N5"/>
<dbReference type="PANTHER" id="PTHR42814">
    <property type="entry name" value="AMP-BINDING DOMAIN-CONTAINING PROTEIN"/>
    <property type="match status" value="1"/>
</dbReference>
<dbReference type="Pfam" id="PF00501">
    <property type="entry name" value="AMP-binding"/>
    <property type="match status" value="1"/>
</dbReference>
<dbReference type="InterPro" id="IPR042099">
    <property type="entry name" value="ANL_N_sf"/>
</dbReference>
<dbReference type="Proteomes" id="UP001186944">
    <property type="component" value="Unassembled WGS sequence"/>
</dbReference>
<dbReference type="SUPFAM" id="SSF56801">
    <property type="entry name" value="Acetyl-CoA synthetase-like"/>
    <property type="match status" value="1"/>
</dbReference>
<gene>
    <name evidence="2" type="ORF">FSP39_016374</name>
</gene>
<keyword evidence="3" id="KW-1185">Reference proteome</keyword>
<name>A0AA89C4N5_PINIB</name>
<evidence type="ECO:0000259" key="1">
    <source>
        <dbReference type="Pfam" id="PF00501"/>
    </source>
</evidence>
<dbReference type="Gene3D" id="3.40.50.12780">
    <property type="entry name" value="N-terminal domain of ligase-like"/>
    <property type="match status" value="1"/>
</dbReference>
<dbReference type="InterPro" id="IPR000873">
    <property type="entry name" value="AMP-dep_synth/lig_dom"/>
</dbReference>
<proteinExistence type="predicted"/>
<evidence type="ECO:0000313" key="2">
    <source>
        <dbReference type="EMBL" id="KAK3108819.1"/>
    </source>
</evidence>
<dbReference type="Gene3D" id="3.30.300.30">
    <property type="match status" value="1"/>
</dbReference>
<protein>
    <recommendedName>
        <fullName evidence="1">AMP-dependent synthetase/ligase domain-containing protein</fullName>
    </recommendedName>
</protein>
<evidence type="ECO:0000313" key="3">
    <source>
        <dbReference type="Proteomes" id="UP001186944"/>
    </source>
</evidence>
<comment type="caution">
    <text evidence="2">The sequence shown here is derived from an EMBL/GenBank/DDBJ whole genome shotgun (WGS) entry which is preliminary data.</text>
</comment>
<feature type="domain" description="AMP-dependent synthetase/ligase" evidence="1">
    <location>
        <begin position="27"/>
        <end position="396"/>
    </location>
</feature>
<dbReference type="PANTHER" id="PTHR42814:SF3">
    <property type="entry name" value="BETA-N-ACETYLHEXOSAMINIDASE"/>
    <property type="match status" value="1"/>
</dbReference>
<organism evidence="2 3">
    <name type="scientific">Pinctada imbricata</name>
    <name type="common">Atlantic pearl-oyster</name>
    <name type="synonym">Pinctada martensii</name>
    <dbReference type="NCBI Taxonomy" id="66713"/>
    <lineage>
        <taxon>Eukaryota</taxon>
        <taxon>Metazoa</taxon>
        <taxon>Spiralia</taxon>
        <taxon>Lophotrochozoa</taxon>
        <taxon>Mollusca</taxon>
        <taxon>Bivalvia</taxon>
        <taxon>Autobranchia</taxon>
        <taxon>Pteriomorphia</taxon>
        <taxon>Pterioida</taxon>
        <taxon>Pterioidea</taxon>
        <taxon>Pteriidae</taxon>
        <taxon>Pinctada</taxon>
    </lineage>
</organism>